<name>W1Q026_AMBTC</name>
<dbReference type="AlphaFoldDB" id="W1Q026"/>
<dbReference type="InterPro" id="IPR007700">
    <property type="entry name" value="DUF668"/>
</dbReference>
<dbReference type="EMBL" id="KI392591">
    <property type="protein sequence ID" value="ERN13225.1"/>
    <property type="molecule type" value="Genomic_DNA"/>
</dbReference>
<evidence type="ECO:0008006" key="5">
    <source>
        <dbReference type="Google" id="ProtNLM"/>
    </source>
</evidence>
<evidence type="ECO:0000313" key="4">
    <source>
        <dbReference type="Proteomes" id="UP000017836"/>
    </source>
</evidence>
<dbReference type="OMA" id="GRMKAYT"/>
<accession>W1Q026</accession>
<dbReference type="Proteomes" id="UP000017836">
    <property type="component" value="Unassembled WGS sequence"/>
</dbReference>
<evidence type="ECO:0000313" key="3">
    <source>
        <dbReference type="EMBL" id="ERN13225.1"/>
    </source>
</evidence>
<dbReference type="PANTHER" id="PTHR31371">
    <property type="entry name" value="BNAC09G50660D PROTEIN"/>
    <property type="match status" value="1"/>
</dbReference>
<evidence type="ECO:0000259" key="2">
    <source>
        <dbReference type="Pfam" id="PF11961"/>
    </source>
</evidence>
<dbReference type="PANTHER" id="PTHR31371:SF20">
    <property type="entry name" value="OS12G0146500 PROTEIN"/>
    <property type="match status" value="1"/>
</dbReference>
<dbReference type="GO" id="GO:0045927">
    <property type="term" value="P:positive regulation of growth"/>
    <property type="evidence" value="ECO:0007669"/>
    <property type="project" value="InterPro"/>
</dbReference>
<dbReference type="eggNOG" id="ENOG502QQGE">
    <property type="taxonomic scope" value="Eukaryota"/>
</dbReference>
<dbReference type="InterPro" id="IPR021864">
    <property type="entry name" value="DUF3475"/>
</dbReference>
<evidence type="ECO:0000259" key="1">
    <source>
        <dbReference type="Pfam" id="PF05003"/>
    </source>
</evidence>
<dbReference type="OrthoDB" id="2018987at2759"/>
<reference evidence="4" key="1">
    <citation type="journal article" date="2013" name="Science">
        <title>The Amborella genome and the evolution of flowering plants.</title>
        <authorList>
            <consortium name="Amborella Genome Project"/>
        </authorList>
    </citation>
    <scope>NUCLEOTIDE SEQUENCE [LARGE SCALE GENOMIC DNA]</scope>
</reference>
<organism evidence="3 4">
    <name type="scientific">Amborella trichopoda</name>
    <dbReference type="NCBI Taxonomy" id="13333"/>
    <lineage>
        <taxon>Eukaryota</taxon>
        <taxon>Viridiplantae</taxon>
        <taxon>Streptophyta</taxon>
        <taxon>Embryophyta</taxon>
        <taxon>Tracheophyta</taxon>
        <taxon>Spermatophyta</taxon>
        <taxon>Magnoliopsida</taxon>
        <taxon>Amborellales</taxon>
        <taxon>Amborellaceae</taxon>
        <taxon>Amborella</taxon>
    </lineage>
</organism>
<keyword evidence="4" id="KW-1185">Reference proteome</keyword>
<gene>
    <name evidence="3" type="ORF">AMTR_s00040p00226820</name>
</gene>
<dbReference type="KEGG" id="atr:18441466"/>
<feature type="domain" description="DUF3475" evidence="2">
    <location>
        <begin position="35"/>
        <end position="91"/>
    </location>
</feature>
<dbReference type="Pfam" id="PF11961">
    <property type="entry name" value="DUF3475"/>
    <property type="match status" value="1"/>
</dbReference>
<proteinExistence type="predicted"/>
<dbReference type="Pfam" id="PF05003">
    <property type="entry name" value="DUF668"/>
    <property type="match status" value="1"/>
</dbReference>
<dbReference type="HOGENOM" id="CLU_020386_2_0_1"/>
<protein>
    <recommendedName>
        <fullName evidence="5">DUF668 domain-containing protein</fullName>
    </recommendedName>
</protein>
<sequence>MVMESWLNRVGNHVTNAFRTQWKKKSSHERVVIGVLGFEIASLMSKVVHLWQSLSDKQVIRLRNEVINLDGVRKLVSDDEDFLLGLACAEILDNLAFIARSVVRLGKKCSDSALQGFEHLFEEFVKNGTDSCNWEFNLKKIERKIKKMERLISLTSNLYQELEVLSELEQTLRRMQSSNDPNKGNVYEFQQKVVWQRQEIKHLRDVSLWNRGYESTTRLLVRSVFTIFGRIKRVFGLWAPQLGFAGRINESSIRDSLPRSMSVSAYFATPPYQSDPHLPRFSSGPLGKSIMRSGPVNVGREIHAQFMNGGKHLPRKFSGPMKPFKGWVNMGNSSPMLESSPNLNSVSEMPNGDIKKEPNLGFVSNCGWFSKPGLLSSKSKLLNPPPSTLGAAALSLHYANVIIVIEKLVSSPHLIGPDARDDLYNMLPSSIRSALRVRLKSYAKNLASSVYDPGLASEWSGALSKILDLLGPLAHNMIRWHSERNFGQQHLVSKTNVLLLQTLYFANHAKTDSEITELLVGLNYLWRFERELNAKALLECMSSNGFDECLDPKANNGYNECFE</sequence>
<feature type="domain" description="DUF668" evidence="1">
    <location>
        <begin position="388"/>
        <end position="479"/>
    </location>
</feature>
<dbReference type="Gramene" id="ERN13225">
    <property type="protein sequence ID" value="ERN13225"/>
    <property type="gene ID" value="AMTR_s00040p00226820"/>
</dbReference>